<dbReference type="PROSITE" id="PS00041">
    <property type="entry name" value="HTH_ARAC_FAMILY_1"/>
    <property type="match status" value="1"/>
</dbReference>
<dbReference type="InterPro" id="IPR003313">
    <property type="entry name" value="AraC-bd"/>
</dbReference>
<proteinExistence type="predicted"/>
<keyword evidence="1" id="KW-0805">Transcription regulation</keyword>
<evidence type="ECO:0000256" key="3">
    <source>
        <dbReference type="ARBA" id="ARBA00023163"/>
    </source>
</evidence>
<gene>
    <name evidence="6" type="ORF">ACGFYS_11775</name>
</gene>
<dbReference type="RefSeq" id="WP_392881285.1">
    <property type="nucleotide sequence ID" value="NZ_JBICZW010000006.1"/>
</dbReference>
<dbReference type="SMART" id="SM00342">
    <property type="entry name" value="HTH_ARAC"/>
    <property type="match status" value="1"/>
</dbReference>
<dbReference type="InterPro" id="IPR018062">
    <property type="entry name" value="HTH_AraC-typ_CS"/>
</dbReference>
<comment type="caution">
    <text evidence="6">The sequence shown here is derived from an EMBL/GenBank/DDBJ whole genome shotgun (WGS) entry which is preliminary data.</text>
</comment>
<keyword evidence="3" id="KW-0804">Transcription</keyword>
<evidence type="ECO:0000259" key="5">
    <source>
        <dbReference type="PROSITE" id="PS01124"/>
    </source>
</evidence>
<dbReference type="Gene3D" id="2.60.120.10">
    <property type="entry name" value="Jelly Rolls"/>
    <property type="match status" value="1"/>
</dbReference>
<dbReference type="InterPro" id="IPR009057">
    <property type="entry name" value="Homeodomain-like_sf"/>
</dbReference>
<evidence type="ECO:0000313" key="6">
    <source>
        <dbReference type="EMBL" id="MFG3189614.1"/>
    </source>
</evidence>
<accession>A0ABW7BQ21</accession>
<protein>
    <submittedName>
        <fullName evidence="6">AraC family transcriptional regulator</fullName>
    </submittedName>
</protein>
<organism evidence="6 7">
    <name type="scientific">Streptomyces omiyaensis</name>
    <dbReference type="NCBI Taxonomy" id="68247"/>
    <lineage>
        <taxon>Bacteria</taxon>
        <taxon>Bacillati</taxon>
        <taxon>Actinomycetota</taxon>
        <taxon>Actinomycetes</taxon>
        <taxon>Kitasatosporales</taxon>
        <taxon>Streptomycetaceae</taxon>
        <taxon>Streptomyces</taxon>
    </lineage>
</organism>
<dbReference type="PANTHER" id="PTHR11019:SF199">
    <property type="entry name" value="HTH-TYPE TRANSCRIPTIONAL REGULATOR NIMR"/>
    <property type="match status" value="1"/>
</dbReference>
<reference evidence="6 7" key="1">
    <citation type="submission" date="2024-10" db="EMBL/GenBank/DDBJ databases">
        <title>The Natural Products Discovery Center: Release of the First 8490 Sequenced Strains for Exploring Actinobacteria Biosynthetic Diversity.</title>
        <authorList>
            <person name="Kalkreuter E."/>
            <person name="Kautsar S.A."/>
            <person name="Yang D."/>
            <person name="Bader C.D."/>
            <person name="Teijaro C.N."/>
            <person name="Fluegel L."/>
            <person name="Davis C.M."/>
            <person name="Simpson J.R."/>
            <person name="Lauterbach L."/>
            <person name="Steele A.D."/>
            <person name="Gui C."/>
            <person name="Meng S."/>
            <person name="Li G."/>
            <person name="Viehrig K."/>
            <person name="Ye F."/>
            <person name="Su P."/>
            <person name="Kiefer A.F."/>
            <person name="Nichols A."/>
            <person name="Cepeda A.J."/>
            <person name="Yan W."/>
            <person name="Fan B."/>
            <person name="Jiang Y."/>
            <person name="Adhikari A."/>
            <person name="Zheng C.-J."/>
            <person name="Schuster L."/>
            <person name="Cowan T.M."/>
            <person name="Smanski M.J."/>
            <person name="Chevrette M.G."/>
            <person name="De Carvalho L.P.S."/>
            <person name="Shen B."/>
        </authorList>
    </citation>
    <scope>NUCLEOTIDE SEQUENCE [LARGE SCALE GENOMIC DNA]</scope>
    <source>
        <strain evidence="6 7">NPDC048229</strain>
    </source>
</reference>
<evidence type="ECO:0000256" key="4">
    <source>
        <dbReference type="SAM" id="MobiDB-lite"/>
    </source>
</evidence>
<feature type="region of interest" description="Disordered" evidence="4">
    <location>
        <begin position="238"/>
        <end position="266"/>
    </location>
</feature>
<dbReference type="EMBL" id="JBICZW010000006">
    <property type="protein sequence ID" value="MFG3189614.1"/>
    <property type="molecule type" value="Genomic_DNA"/>
</dbReference>
<dbReference type="SUPFAM" id="SSF46689">
    <property type="entry name" value="Homeodomain-like"/>
    <property type="match status" value="1"/>
</dbReference>
<dbReference type="InterPro" id="IPR014710">
    <property type="entry name" value="RmlC-like_jellyroll"/>
</dbReference>
<dbReference type="InterPro" id="IPR018060">
    <property type="entry name" value="HTH_AraC"/>
</dbReference>
<sequence length="266" mass="29037">MADRMTQTTDEDLITATGHPTHAHDYHQLLYAPLGRITVTTPDGEHELTSPLALWLPAGTPHSARFDPESLVLAESFDPALHRLPFARTTAVHLDGAARRHLLARTRGEGAEVDDAVMFAALTCARNHRDARLPLPRPTSEAARAVAGTLLRSPDDQRTATEWAESLYVSATSLRRAFRAETGIAFSEWRTRVRLNHSLALLSRGHQVGAVAAKVGFTSTNGYILAFRRHFGRTPGVWIKEHEGRSPGPSGRARSAPSARKPVAGE</sequence>
<dbReference type="SUPFAM" id="SSF51182">
    <property type="entry name" value="RmlC-like cupins"/>
    <property type="match status" value="1"/>
</dbReference>
<dbReference type="Pfam" id="PF02311">
    <property type="entry name" value="AraC_binding"/>
    <property type="match status" value="1"/>
</dbReference>
<dbReference type="InterPro" id="IPR011051">
    <property type="entry name" value="RmlC_Cupin_sf"/>
</dbReference>
<evidence type="ECO:0000256" key="1">
    <source>
        <dbReference type="ARBA" id="ARBA00023015"/>
    </source>
</evidence>
<keyword evidence="2" id="KW-0238">DNA-binding</keyword>
<dbReference type="PANTHER" id="PTHR11019">
    <property type="entry name" value="HTH-TYPE TRANSCRIPTIONAL REGULATOR NIMR"/>
    <property type="match status" value="1"/>
</dbReference>
<dbReference type="PROSITE" id="PS01124">
    <property type="entry name" value="HTH_ARAC_FAMILY_2"/>
    <property type="match status" value="1"/>
</dbReference>
<dbReference type="Pfam" id="PF12833">
    <property type="entry name" value="HTH_18"/>
    <property type="match status" value="1"/>
</dbReference>
<keyword evidence="7" id="KW-1185">Reference proteome</keyword>
<feature type="domain" description="HTH araC/xylS-type" evidence="5">
    <location>
        <begin position="144"/>
        <end position="241"/>
    </location>
</feature>
<dbReference type="Gene3D" id="1.10.10.60">
    <property type="entry name" value="Homeodomain-like"/>
    <property type="match status" value="1"/>
</dbReference>
<name>A0ABW7BQ21_9ACTN</name>
<evidence type="ECO:0000256" key="2">
    <source>
        <dbReference type="ARBA" id="ARBA00023125"/>
    </source>
</evidence>
<evidence type="ECO:0000313" key="7">
    <source>
        <dbReference type="Proteomes" id="UP001604282"/>
    </source>
</evidence>
<dbReference type="Proteomes" id="UP001604282">
    <property type="component" value="Unassembled WGS sequence"/>
</dbReference>